<evidence type="ECO:0000313" key="2">
    <source>
        <dbReference type="Proteomes" id="UP001288387"/>
    </source>
</evidence>
<dbReference type="Proteomes" id="UP001288387">
    <property type="component" value="Unassembled WGS sequence"/>
</dbReference>
<protein>
    <submittedName>
        <fullName evidence="1">Uncharacterized protein</fullName>
    </submittedName>
</protein>
<name>A0AAJ2THW0_STEMA</name>
<reference evidence="1" key="1">
    <citation type="submission" date="2023-12" db="EMBL/GenBank/DDBJ databases">
        <title>'Antibacterial potential of Stenotrophomonas maltophilia cystic fibrosis isolates' (manuscript under preparation).</title>
        <authorList>
            <person name="Crisan C.V."/>
            <person name="Pettis M."/>
            <person name="Goldberg J.B."/>
        </authorList>
    </citation>
    <scope>NUCLEOTIDE SEQUENCE</scope>
    <source>
        <strain evidence="1">CCV129</strain>
    </source>
</reference>
<comment type="caution">
    <text evidence="1">The sequence shown here is derived from an EMBL/GenBank/DDBJ whole genome shotgun (WGS) entry which is preliminary data.</text>
</comment>
<proteinExistence type="predicted"/>
<dbReference type="RefSeq" id="WP_197577861.1">
    <property type="nucleotide sequence ID" value="NZ_JAXRVB010000003.1"/>
</dbReference>
<organism evidence="1 2">
    <name type="scientific">Stenotrophomonas maltophilia</name>
    <name type="common">Pseudomonas maltophilia</name>
    <name type="synonym">Xanthomonas maltophilia</name>
    <dbReference type="NCBI Taxonomy" id="40324"/>
    <lineage>
        <taxon>Bacteria</taxon>
        <taxon>Pseudomonadati</taxon>
        <taxon>Pseudomonadota</taxon>
        <taxon>Gammaproteobacteria</taxon>
        <taxon>Lysobacterales</taxon>
        <taxon>Lysobacteraceae</taxon>
        <taxon>Stenotrophomonas</taxon>
        <taxon>Stenotrophomonas maltophilia group</taxon>
    </lineage>
</organism>
<gene>
    <name evidence="1" type="ORF">U4I38_03580</name>
</gene>
<dbReference type="AlphaFoldDB" id="A0AAJ2THW0"/>
<evidence type="ECO:0000313" key="1">
    <source>
        <dbReference type="EMBL" id="MDZ5763549.1"/>
    </source>
</evidence>
<accession>A0AAJ2THW0</accession>
<dbReference type="EMBL" id="JAXRVB010000003">
    <property type="protein sequence ID" value="MDZ5763549.1"/>
    <property type="molecule type" value="Genomic_DNA"/>
</dbReference>
<sequence>MQNMHRQGLCFVALELGMPITALQLVMRGDSPTAAAQLLACSRADARTHSP</sequence>